<evidence type="ECO:0000256" key="6">
    <source>
        <dbReference type="ARBA" id="ARBA00023277"/>
    </source>
</evidence>
<feature type="domain" description="Glucose-6-phosphate dehydrogenase NAD-binding" evidence="8">
    <location>
        <begin position="17"/>
        <end position="195"/>
    </location>
</feature>
<dbReference type="NCBIfam" id="TIGR00871">
    <property type="entry name" value="zwf"/>
    <property type="match status" value="1"/>
</dbReference>
<dbReference type="InterPro" id="IPR019796">
    <property type="entry name" value="G6P_DH_AS"/>
</dbReference>
<protein>
    <recommendedName>
        <fullName evidence="7">Glucose-6-phosphate 1-dehydrogenase</fullName>
        <shortName evidence="7">G6PD</shortName>
        <ecNumber evidence="7">1.1.1.49</ecNumber>
    </recommendedName>
</protein>
<dbReference type="PANTHER" id="PTHR23429:SF0">
    <property type="entry name" value="GLUCOSE-6-PHOSPHATE 1-DEHYDROGENASE"/>
    <property type="match status" value="1"/>
</dbReference>
<evidence type="ECO:0000259" key="9">
    <source>
        <dbReference type="Pfam" id="PF02781"/>
    </source>
</evidence>
<dbReference type="STRING" id="869279.SE15_05555"/>
<dbReference type="PATRIC" id="fig|869279.4.peg.1118"/>
<evidence type="ECO:0000256" key="4">
    <source>
        <dbReference type="ARBA" id="ARBA00022857"/>
    </source>
</evidence>
<organism evidence="10 11">
    <name type="scientific">Thermanaerothrix daxensis</name>
    <dbReference type="NCBI Taxonomy" id="869279"/>
    <lineage>
        <taxon>Bacteria</taxon>
        <taxon>Bacillati</taxon>
        <taxon>Chloroflexota</taxon>
        <taxon>Anaerolineae</taxon>
        <taxon>Anaerolineales</taxon>
        <taxon>Anaerolineaceae</taxon>
        <taxon>Thermanaerothrix</taxon>
    </lineage>
</organism>
<dbReference type="OrthoDB" id="9802739at2"/>
<evidence type="ECO:0000256" key="7">
    <source>
        <dbReference type="HAMAP-Rule" id="MF_00966"/>
    </source>
</evidence>
<comment type="function">
    <text evidence="7">Catalyzes the oxidation of glucose 6-phosphate to 6-phosphogluconolactone.</text>
</comment>
<reference evidence="10 11" key="1">
    <citation type="submission" date="2015-07" db="EMBL/GenBank/DDBJ databases">
        <title>Whole genome sequence of Thermanaerothrix daxensis DSM 23592.</title>
        <authorList>
            <person name="Hemp J."/>
            <person name="Ward L.M."/>
            <person name="Pace L.A."/>
            <person name="Fischer W.W."/>
        </authorList>
    </citation>
    <scope>NUCLEOTIDE SEQUENCE [LARGE SCALE GENOMIC DNA]</scope>
    <source>
        <strain evidence="10 11">GNS-1</strain>
    </source>
</reference>
<comment type="caution">
    <text evidence="10">The sequence shown here is derived from an EMBL/GenBank/DDBJ whole genome shotgun (WGS) entry which is preliminary data.</text>
</comment>
<dbReference type="GO" id="GO:0050661">
    <property type="term" value="F:NADP binding"/>
    <property type="evidence" value="ECO:0007669"/>
    <property type="project" value="UniProtKB-UniRule"/>
</dbReference>
<dbReference type="RefSeq" id="WP_054521085.1">
    <property type="nucleotide sequence ID" value="NZ_LGKO01000002.1"/>
</dbReference>
<dbReference type="PRINTS" id="PR00079">
    <property type="entry name" value="G6PDHDRGNASE"/>
</dbReference>
<dbReference type="EC" id="1.1.1.49" evidence="7"/>
<dbReference type="GO" id="GO:0005829">
    <property type="term" value="C:cytosol"/>
    <property type="evidence" value="ECO:0007669"/>
    <property type="project" value="TreeGrafter"/>
</dbReference>
<sequence length="499" mass="56807">MVPARNEETGNGVIAFVVFGVTGDLTRRKLIPALYELAISGRLPQPLYILGFARRDWSDEFLRETLRQAVLEHARTKPISMPTLERLLANAYYIRSTFEDLEGYHRLATMLKSLRVDHVLYYLATPPEEYVTIVQRIGEVRLNKRGNGWTRIVIEKPYGNDLESAQALEAEVHSVFSEKQVYRIDHYLGKETVQNILVLRFANAIFEPLWNHKYVDHVQITVAETDGIGTRAGYYDRAGVIRDMFQNHLLQLLALTAMEAPWAFNADAVRDEKVKVLKALRPLRGKEALANTFRAQYVSGFIEGQRVPGYKDEPGVPANSVTETFLAVRLFVDNWRWAGVPFYLRSGKRLPVRCTEVVIQFRQMPLSLFNWHNVAGEAPNALVLRLQPNEGIALEFGAKAPGPVNQITPVKLEFSYQETFGVQPPEAYERLLLDALLGDATLFTRSDEVLAQWSFTSEILKAWQEYPVRNLPVYESGTWGPPGADDFIRQDGRAWRNLV</sequence>
<dbReference type="SUPFAM" id="SSF51735">
    <property type="entry name" value="NAD(P)-binding Rossmann-fold domains"/>
    <property type="match status" value="1"/>
</dbReference>
<feature type="binding site" evidence="7">
    <location>
        <position position="224"/>
    </location>
    <ligand>
        <name>substrate</name>
    </ligand>
</feature>
<dbReference type="Gene3D" id="3.30.360.10">
    <property type="entry name" value="Dihydrodipicolinate Reductase, domain 2"/>
    <property type="match status" value="1"/>
</dbReference>
<feature type="binding site" evidence="7">
    <location>
        <position position="54"/>
    </location>
    <ligand>
        <name>NADP(+)</name>
        <dbReference type="ChEBI" id="CHEBI:58349"/>
    </ligand>
</feature>
<feature type="binding site" evidence="7">
    <location>
        <position position="190"/>
    </location>
    <ligand>
        <name>substrate</name>
    </ligand>
</feature>
<keyword evidence="6 7" id="KW-0119">Carbohydrate metabolism</keyword>
<evidence type="ECO:0000256" key="3">
    <source>
        <dbReference type="ARBA" id="ARBA00022526"/>
    </source>
</evidence>
<dbReference type="HAMAP" id="MF_00966">
    <property type="entry name" value="G6PD"/>
    <property type="match status" value="1"/>
</dbReference>
<evidence type="ECO:0000256" key="1">
    <source>
        <dbReference type="ARBA" id="ARBA00004937"/>
    </source>
</evidence>
<dbReference type="InterPro" id="IPR022675">
    <property type="entry name" value="G6P_DH_C"/>
</dbReference>
<keyword evidence="5 7" id="KW-0560">Oxidoreductase</keyword>
<feature type="binding site" evidence="7">
    <location>
        <position position="186"/>
    </location>
    <ligand>
        <name>substrate</name>
    </ligand>
</feature>
<dbReference type="GO" id="GO:0009051">
    <property type="term" value="P:pentose-phosphate shunt, oxidative branch"/>
    <property type="evidence" value="ECO:0007669"/>
    <property type="project" value="TreeGrafter"/>
</dbReference>
<comment type="similarity">
    <text evidence="2 7">Belongs to the glucose-6-phosphate dehydrogenase family.</text>
</comment>
<keyword evidence="11" id="KW-1185">Reference proteome</keyword>
<dbReference type="Pfam" id="PF02781">
    <property type="entry name" value="G6PD_C"/>
    <property type="match status" value="1"/>
</dbReference>
<dbReference type="PIRSF" id="PIRSF000110">
    <property type="entry name" value="G6PD"/>
    <property type="match status" value="1"/>
</dbReference>
<feature type="active site" description="Proton acceptor" evidence="7">
    <location>
        <position position="248"/>
    </location>
</feature>
<accession>A0A0P6YHS8</accession>
<gene>
    <name evidence="7" type="primary">zwf</name>
    <name evidence="10" type="ORF">SE15_05555</name>
</gene>
<dbReference type="Proteomes" id="UP000050544">
    <property type="component" value="Unassembled WGS sequence"/>
</dbReference>
<evidence type="ECO:0000256" key="2">
    <source>
        <dbReference type="ARBA" id="ARBA00009975"/>
    </source>
</evidence>
<dbReference type="PROSITE" id="PS00069">
    <property type="entry name" value="G6P_DEHYDROGENASE"/>
    <property type="match status" value="1"/>
</dbReference>
<proteinExistence type="inferred from homology"/>
<comment type="caution">
    <text evidence="7">Lacks conserved residue(s) required for the propagation of feature annotation.</text>
</comment>
<evidence type="ECO:0000259" key="8">
    <source>
        <dbReference type="Pfam" id="PF00479"/>
    </source>
</evidence>
<dbReference type="GO" id="GO:0006006">
    <property type="term" value="P:glucose metabolic process"/>
    <property type="evidence" value="ECO:0007669"/>
    <property type="project" value="UniProtKB-KW"/>
</dbReference>
<feature type="binding site" evidence="7">
    <location>
        <position position="156"/>
    </location>
    <ligand>
        <name>NADP(+)</name>
        <dbReference type="ChEBI" id="CHEBI:58349"/>
    </ligand>
</feature>
<dbReference type="SUPFAM" id="SSF55347">
    <property type="entry name" value="Glyceraldehyde-3-phosphate dehydrogenase-like, C-terminal domain"/>
    <property type="match status" value="1"/>
</dbReference>
<keyword evidence="3 7" id="KW-0313">Glucose metabolism</keyword>
<evidence type="ECO:0000313" key="11">
    <source>
        <dbReference type="Proteomes" id="UP000050544"/>
    </source>
</evidence>
<dbReference type="PANTHER" id="PTHR23429">
    <property type="entry name" value="GLUCOSE-6-PHOSPHATE 1-DEHYDROGENASE G6PD"/>
    <property type="match status" value="1"/>
</dbReference>
<dbReference type="Pfam" id="PF00479">
    <property type="entry name" value="G6PD_N"/>
    <property type="match status" value="1"/>
</dbReference>
<dbReference type="InterPro" id="IPR001282">
    <property type="entry name" value="G6P_DH"/>
</dbReference>
<comment type="pathway">
    <text evidence="1 7">Carbohydrate degradation; pentose phosphate pathway; D-ribulose 5-phosphate from D-glucose 6-phosphate (oxidative stage): step 1/3.</text>
</comment>
<dbReference type="InterPro" id="IPR022674">
    <property type="entry name" value="G6P_DH_NAD-bd"/>
</dbReference>
<dbReference type="InterPro" id="IPR036291">
    <property type="entry name" value="NAD(P)-bd_dom_sf"/>
</dbReference>
<keyword evidence="4 7" id="KW-0521">NADP</keyword>
<dbReference type="AlphaFoldDB" id="A0A0P6YHS8"/>
<evidence type="ECO:0000256" key="5">
    <source>
        <dbReference type="ARBA" id="ARBA00023002"/>
    </source>
</evidence>
<dbReference type="EMBL" id="LGKO01000002">
    <property type="protein sequence ID" value="KPL84545.1"/>
    <property type="molecule type" value="Genomic_DNA"/>
</dbReference>
<comment type="catalytic activity">
    <reaction evidence="7">
        <text>D-glucose 6-phosphate + NADP(+) = 6-phospho-D-glucono-1,5-lactone + NADPH + H(+)</text>
        <dbReference type="Rhea" id="RHEA:15841"/>
        <dbReference type="ChEBI" id="CHEBI:15378"/>
        <dbReference type="ChEBI" id="CHEBI:57783"/>
        <dbReference type="ChEBI" id="CHEBI:57955"/>
        <dbReference type="ChEBI" id="CHEBI:58349"/>
        <dbReference type="ChEBI" id="CHEBI:61548"/>
        <dbReference type="EC" id="1.1.1.49"/>
    </reaction>
</comment>
<name>A0A0P6YHS8_9CHLR</name>
<feature type="binding site" evidence="7">
    <location>
        <position position="348"/>
    </location>
    <ligand>
        <name>substrate</name>
    </ligand>
</feature>
<dbReference type="GO" id="GO:0004345">
    <property type="term" value="F:glucose-6-phosphate dehydrogenase activity"/>
    <property type="evidence" value="ECO:0007669"/>
    <property type="project" value="UniProtKB-UniRule"/>
</dbReference>
<evidence type="ECO:0000313" key="10">
    <source>
        <dbReference type="EMBL" id="KPL84545.1"/>
    </source>
</evidence>
<feature type="binding site" evidence="7">
    <location>
        <position position="243"/>
    </location>
    <ligand>
        <name>substrate</name>
    </ligand>
</feature>
<feature type="domain" description="Glucose-6-phosphate dehydrogenase C-terminal" evidence="9">
    <location>
        <begin position="197"/>
        <end position="496"/>
    </location>
</feature>
<dbReference type="Gene3D" id="3.40.50.720">
    <property type="entry name" value="NAD(P)-binding Rossmann-like Domain"/>
    <property type="match status" value="1"/>
</dbReference>
<dbReference type="UniPathway" id="UPA00115">
    <property type="reaction ID" value="UER00408"/>
</dbReference>